<reference evidence="2 3" key="1">
    <citation type="journal article" date="2016" name="Genome Announc.">
        <title>Complete Genome Sequence of Thiostrepton-Producing Streptomyces laurentii ATCC 31255.</title>
        <authorList>
            <person name="Doi K."/>
            <person name="Fujino Y."/>
            <person name="Nagayoshi Y."/>
            <person name="Ohshima T."/>
            <person name="Ogata S."/>
        </authorList>
    </citation>
    <scope>NUCLEOTIDE SEQUENCE [LARGE SCALE GENOMIC DNA]</scope>
    <source>
        <strain evidence="2 3">ATCC 31255</strain>
    </source>
</reference>
<evidence type="ECO:0000313" key="3">
    <source>
        <dbReference type="Proteomes" id="UP000217676"/>
    </source>
</evidence>
<name>A0A169NQ16_STRLU</name>
<protein>
    <submittedName>
        <fullName evidence="2">Uncharacterized protein</fullName>
    </submittedName>
</protein>
<organism evidence="2 3">
    <name type="scientific">Streptomyces laurentii</name>
    <dbReference type="NCBI Taxonomy" id="39478"/>
    <lineage>
        <taxon>Bacteria</taxon>
        <taxon>Bacillati</taxon>
        <taxon>Actinomycetota</taxon>
        <taxon>Actinomycetes</taxon>
        <taxon>Kitasatosporales</taxon>
        <taxon>Streptomycetaceae</taxon>
        <taxon>Streptomyces</taxon>
    </lineage>
</organism>
<evidence type="ECO:0000256" key="1">
    <source>
        <dbReference type="SAM" id="MobiDB-lite"/>
    </source>
</evidence>
<dbReference type="EMBL" id="AP017424">
    <property type="protein sequence ID" value="BAU84972.1"/>
    <property type="molecule type" value="Genomic_DNA"/>
</dbReference>
<keyword evidence="3" id="KW-1185">Reference proteome</keyword>
<evidence type="ECO:0000313" key="2">
    <source>
        <dbReference type="EMBL" id="BAU84972.1"/>
    </source>
</evidence>
<sequence length="123" mass="13510">MGGGKPPKSKRSRTGARGSLQILPQISPEPARNVSSMIDHDVEDVGWELIGWDGDEAAAHVTSLTRDEILSLHTLFPERGEDELLATAVYPVVPERYAAMRAAVPRLEFKADLDYQLGGFRLP</sequence>
<dbReference type="KEGG" id="slau:SLA_4084"/>
<dbReference type="Proteomes" id="UP000217676">
    <property type="component" value="Chromosome"/>
</dbReference>
<proteinExistence type="predicted"/>
<gene>
    <name evidence="2" type="ORF">SLA_4084</name>
</gene>
<dbReference type="AlphaFoldDB" id="A0A169NQ16"/>
<feature type="region of interest" description="Disordered" evidence="1">
    <location>
        <begin position="1"/>
        <end position="26"/>
    </location>
</feature>
<accession>A0A169NQ16</accession>